<name>A0AAW9QCZ9_9BURK</name>
<dbReference type="Proteomes" id="UP001336250">
    <property type="component" value="Unassembled WGS sequence"/>
</dbReference>
<evidence type="ECO:0000313" key="3">
    <source>
        <dbReference type="EMBL" id="MEF7614073.1"/>
    </source>
</evidence>
<keyword evidence="1" id="KW-0812">Transmembrane</keyword>
<protein>
    <submittedName>
        <fullName evidence="3">DUF4212 domain-containing protein</fullName>
    </submittedName>
</protein>
<dbReference type="AlphaFoldDB" id="A0AAW9QCZ9"/>
<proteinExistence type="predicted"/>
<evidence type="ECO:0000256" key="1">
    <source>
        <dbReference type="SAM" id="Phobius"/>
    </source>
</evidence>
<dbReference type="InterPro" id="IPR019886">
    <property type="entry name" value="Na_symporter_ssu"/>
</dbReference>
<dbReference type="EMBL" id="JAZIBG010000020">
    <property type="protein sequence ID" value="MEF7614073.1"/>
    <property type="molecule type" value="Genomic_DNA"/>
</dbReference>
<feature type="transmembrane region" description="Helical" evidence="1">
    <location>
        <begin position="21"/>
        <end position="40"/>
    </location>
</feature>
<dbReference type="NCBIfam" id="TIGR03647">
    <property type="entry name" value="Na_symport_sm"/>
    <property type="match status" value="1"/>
</dbReference>
<keyword evidence="1" id="KW-0472">Membrane</keyword>
<dbReference type="Pfam" id="PF13937">
    <property type="entry name" value="DUF4212"/>
    <property type="match status" value="1"/>
</dbReference>
<evidence type="ECO:0000259" key="2">
    <source>
        <dbReference type="Pfam" id="PF13937"/>
    </source>
</evidence>
<feature type="transmembrane region" description="Helical" evidence="1">
    <location>
        <begin position="52"/>
        <end position="73"/>
    </location>
</feature>
<sequence length="99" mass="11208">MAEPAPPPPPATAYWRRNCRLIAGLLTVWFCATFGTLYFARDLSFQFFNWPFSFWVAAQGALVLYVVIIAAYARVMNRADRQAREAQSRAPGARAYNDT</sequence>
<accession>A0AAW9QCZ9</accession>
<organism evidence="3 4">
    <name type="scientific">Aquincola agrisoli</name>
    <dbReference type="NCBI Taxonomy" id="3119538"/>
    <lineage>
        <taxon>Bacteria</taxon>
        <taxon>Pseudomonadati</taxon>
        <taxon>Pseudomonadota</taxon>
        <taxon>Betaproteobacteria</taxon>
        <taxon>Burkholderiales</taxon>
        <taxon>Sphaerotilaceae</taxon>
        <taxon>Aquincola</taxon>
    </lineage>
</organism>
<evidence type="ECO:0000313" key="4">
    <source>
        <dbReference type="Proteomes" id="UP001336250"/>
    </source>
</evidence>
<reference evidence="3 4" key="1">
    <citation type="submission" date="2024-02" db="EMBL/GenBank/DDBJ databases">
        <title>Genome sequence of Aquincola sp. MAHUQ-54.</title>
        <authorList>
            <person name="Huq M.A."/>
        </authorList>
    </citation>
    <scope>NUCLEOTIDE SEQUENCE [LARGE SCALE GENOMIC DNA]</scope>
    <source>
        <strain evidence="3 4">MAHUQ-54</strain>
    </source>
</reference>
<keyword evidence="1" id="KW-1133">Transmembrane helix</keyword>
<gene>
    <name evidence="3" type="ORF">V4F39_09140</name>
</gene>
<feature type="domain" description="Sodium symporter small subunit" evidence="2">
    <location>
        <begin position="12"/>
        <end position="82"/>
    </location>
</feature>
<comment type="caution">
    <text evidence="3">The sequence shown here is derived from an EMBL/GenBank/DDBJ whole genome shotgun (WGS) entry which is preliminary data.</text>
</comment>
<keyword evidence="4" id="KW-1185">Reference proteome</keyword>
<dbReference type="RefSeq" id="WP_332289012.1">
    <property type="nucleotide sequence ID" value="NZ_JAZIBG010000020.1"/>
</dbReference>